<evidence type="ECO:0000313" key="2">
    <source>
        <dbReference type="Proteomes" id="UP001206983"/>
    </source>
</evidence>
<accession>A0AAE3H7J8</accession>
<dbReference type="Proteomes" id="UP001206983">
    <property type="component" value="Unassembled WGS sequence"/>
</dbReference>
<protein>
    <recommendedName>
        <fullName evidence="3">DUF61 family protein</fullName>
    </recommendedName>
</protein>
<dbReference type="InterPro" id="IPR002746">
    <property type="entry name" value="UPF0216"/>
</dbReference>
<evidence type="ECO:0000313" key="1">
    <source>
        <dbReference type="EMBL" id="MCQ6961636.1"/>
    </source>
</evidence>
<dbReference type="EMBL" id="JTEO01000001">
    <property type="protein sequence ID" value="MCQ6961636.1"/>
    <property type="molecule type" value="Genomic_DNA"/>
</dbReference>
<evidence type="ECO:0008006" key="3">
    <source>
        <dbReference type="Google" id="ProtNLM"/>
    </source>
</evidence>
<sequence>MEVPERIPPSDDSVLMRWMRTEVTRINEGIVTERKSLSQLLMEERPASRTRAGKEYLFDEETLGLFAEKLPYALHHKLRLPVIFFYSPNVPDSCYLNDPEAFHALQILGDFSGMRRMQQGKLWVGRAIAYSIMKKYPTAVQIAMA</sequence>
<dbReference type="AlphaFoldDB" id="A0AAE3H7J8"/>
<reference evidence="1 2" key="1">
    <citation type="journal article" date="2011" name="Appl. Environ. Microbiol.">
        <title>Methanogenic archaea isolated from Taiwan's Chelungpu fault.</title>
        <authorList>
            <person name="Wu S.Y."/>
            <person name="Lai M.C."/>
        </authorList>
    </citation>
    <scope>NUCLEOTIDE SEQUENCE [LARGE SCALE GENOMIC DNA]</scope>
    <source>
        <strain evidence="1 2">St545Mb</strain>
    </source>
</reference>
<gene>
    <name evidence="1" type="ORF">PV02_00060</name>
</gene>
<comment type="caution">
    <text evidence="1">The sequence shown here is derived from an EMBL/GenBank/DDBJ whole genome shotgun (WGS) entry which is preliminary data.</text>
</comment>
<name>A0AAE3H7J8_9EURY</name>
<keyword evidence="2" id="KW-1185">Reference proteome</keyword>
<dbReference type="Pfam" id="PF01886">
    <property type="entry name" value="DUF61"/>
    <property type="match status" value="1"/>
</dbReference>
<dbReference type="RefSeq" id="WP_256621246.1">
    <property type="nucleotide sequence ID" value="NZ_JTEO01000001.1"/>
</dbReference>
<proteinExistence type="predicted"/>
<organism evidence="1 2">
    <name type="scientific">Methanolobus chelungpuianus</name>
    <dbReference type="NCBI Taxonomy" id="502115"/>
    <lineage>
        <taxon>Archaea</taxon>
        <taxon>Methanobacteriati</taxon>
        <taxon>Methanobacteriota</taxon>
        <taxon>Stenosarchaea group</taxon>
        <taxon>Methanomicrobia</taxon>
        <taxon>Methanosarcinales</taxon>
        <taxon>Methanosarcinaceae</taxon>
        <taxon>Methanolobus</taxon>
    </lineage>
</organism>